<gene>
    <name evidence="1" type="ORF">FHQ07_06175</name>
</gene>
<sequence length="122" mass="12908">MTMRATDSIATAHARKAMLLACLAGAGCARQGVEFRLEPAVVRACELPVATRVSWDVTRLGLQHVDIEVANLGEAPKAWTNGGAKGSETSGAWAQDGYTVILKSRNGVELARRTLTTVACPD</sequence>
<dbReference type="RefSeq" id="WP_139715985.1">
    <property type="nucleotide sequence ID" value="NZ_CP040871.1"/>
</dbReference>
<dbReference type="PROSITE" id="PS51257">
    <property type="entry name" value="PROKAR_LIPOPROTEIN"/>
    <property type="match status" value="1"/>
</dbReference>
<dbReference type="KEGG" id="thes:FHQ07_06175"/>
<reference evidence="1 2" key="1">
    <citation type="submission" date="2019-06" db="EMBL/GenBank/DDBJ databases">
        <title>Thermomonas aquatica sp. nov., isolated from an industrial wastewater treatment plant.</title>
        <authorList>
            <person name="Jeon J.H."/>
            <person name="Park D.-S."/>
        </authorList>
    </citation>
    <scope>NUCLEOTIDE SEQUENCE [LARGE SCALE GENOMIC DNA]</scope>
    <source>
        <strain evidence="1 2">SY21</strain>
    </source>
</reference>
<name>A0A5B7ZQS6_9GAMM</name>
<dbReference type="Proteomes" id="UP000308149">
    <property type="component" value="Chromosome"/>
</dbReference>
<dbReference type="EMBL" id="CP040871">
    <property type="protein sequence ID" value="QDA56933.1"/>
    <property type="molecule type" value="Genomic_DNA"/>
</dbReference>
<keyword evidence="2" id="KW-1185">Reference proteome</keyword>
<protein>
    <submittedName>
        <fullName evidence="1">Uncharacterized protein</fullName>
    </submittedName>
</protein>
<accession>A0A5B7ZQS6</accession>
<organism evidence="1 2">
    <name type="scientific">Thermomonas aquatica</name>
    <dbReference type="NCBI Taxonomy" id="2202149"/>
    <lineage>
        <taxon>Bacteria</taxon>
        <taxon>Pseudomonadati</taxon>
        <taxon>Pseudomonadota</taxon>
        <taxon>Gammaproteobacteria</taxon>
        <taxon>Lysobacterales</taxon>
        <taxon>Lysobacteraceae</taxon>
        <taxon>Thermomonas</taxon>
    </lineage>
</organism>
<dbReference type="AlphaFoldDB" id="A0A5B7ZQS6"/>
<evidence type="ECO:0000313" key="1">
    <source>
        <dbReference type="EMBL" id="QDA56933.1"/>
    </source>
</evidence>
<proteinExistence type="predicted"/>
<evidence type="ECO:0000313" key="2">
    <source>
        <dbReference type="Proteomes" id="UP000308149"/>
    </source>
</evidence>